<reference evidence="3" key="1">
    <citation type="submission" date="2018-05" db="EMBL/GenBank/DDBJ databases">
        <authorList>
            <person name="Lanie J.A."/>
            <person name="Ng W.-L."/>
            <person name="Kazmierczak K.M."/>
            <person name="Andrzejewski T.M."/>
            <person name="Davidsen T.M."/>
            <person name="Wayne K.J."/>
            <person name="Tettelin H."/>
            <person name="Glass J.I."/>
            <person name="Rusch D."/>
            <person name="Podicherti R."/>
            <person name="Tsui H.-C.T."/>
            <person name="Winkler M.E."/>
        </authorList>
    </citation>
    <scope>NUCLEOTIDE SEQUENCE</scope>
</reference>
<dbReference type="AlphaFoldDB" id="A0A381ZEQ7"/>
<dbReference type="Pfam" id="PF06439">
    <property type="entry name" value="3keto-disac_hyd"/>
    <property type="match status" value="1"/>
</dbReference>
<dbReference type="EMBL" id="UINC01020992">
    <property type="protein sequence ID" value="SVA87604.1"/>
    <property type="molecule type" value="Genomic_DNA"/>
</dbReference>
<evidence type="ECO:0000256" key="1">
    <source>
        <dbReference type="SAM" id="MobiDB-lite"/>
    </source>
</evidence>
<name>A0A381ZEQ7_9ZZZZ</name>
<dbReference type="InterPro" id="IPR010496">
    <property type="entry name" value="AL/BT2_dom"/>
</dbReference>
<feature type="region of interest" description="Disordered" evidence="1">
    <location>
        <begin position="114"/>
        <end position="145"/>
    </location>
</feature>
<gene>
    <name evidence="3" type="ORF">METZ01_LOCUS140458</name>
</gene>
<feature type="compositionally biased region" description="Basic and acidic residues" evidence="1">
    <location>
        <begin position="114"/>
        <end position="124"/>
    </location>
</feature>
<dbReference type="GO" id="GO:0016787">
    <property type="term" value="F:hydrolase activity"/>
    <property type="evidence" value="ECO:0007669"/>
    <property type="project" value="InterPro"/>
</dbReference>
<protein>
    <recommendedName>
        <fullName evidence="2">3-keto-alpha-glucoside-1,2-lyase/3-keto-2-hydroxy-glucal hydratase domain-containing protein</fullName>
    </recommendedName>
</protein>
<accession>A0A381ZEQ7</accession>
<dbReference type="Gene3D" id="2.60.120.560">
    <property type="entry name" value="Exo-inulinase, domain 1"/>
    <property type="match status" value="1"/>
</dbReference>
<proteinExistence type="predicted"/>
<feature type="domain" description="3-keto-alpha-glucoside-1,2-lyase/3-keto-2-hydroxy-glucal hydratase" evidence="2">
    <location>
        <begin position="183"/>
        <end position="357"/>
    </location>
</feature>
<evidence type="ECO:0000313" key="3">
    <source>
        <dbReference type="EMBL" id="SVA87604.1"/>
    </source>
</evidence>
<organism evidence="3">
    <name type="scientific">marine metagenome</name>
    <dbReference type="NCBI Taxonomy" id="408172"/>
    <lineage>
        <taxon>unclassified sequences</taxon>
        <taxon>metagenomes</taxon>
        <taxon>ecological metagenomes</taxon>
    </lineage>
</organism>
<sequence length="364" mass="40821">MKTKLIIATFLASICFAQGKEATDPDKKLTLEEAVEVMAHDIGWWETKGKGMPVGGQPFAIEITKQVRWKEEGKSVEYEFIINQDGEEISYFGHQEYDAAKGIFIYRSKWGEEPETTSHGRYDPVTRTSHAETAPTTPPSPKRVSTITKRVGNDQTHQTLRVFQDDQLIYSHEIVSTRKRPVVSLFNGKDLTGWKNAKYIVEDGVLVCKGGNLVTEKQYTNYIFEFDFLLPPGGNNGLGIHYPGSGDAAYSGMELQILDNSHPRYAKLKDYQFHGSLYTLQAAKRGHLKPVGEWNHEKVTVDGPLVKVELNGVVILEANLDELNKQKPKHKGAKRRSGHICFAGHGAPVKFKNITIKELPSKKP</sequence>
<evidence type="ECO:0000259" key="2">
    <source>
        <dbReference type="Pfam" id="PF06439"/>
    </source>
</evidence>